<feature type="region of interest" description="Disordered" evidence="1">
    <location>
        <begin position="603"/>
        <end position="642"/>
    </location>
</feature>
<protein>
    <submittedName>
        <fullName evidence="3">Uncharacterized protein</fullName>
    </submittedName>
</protein>
<name>A0A367F1H7_9ACTN</name>
<feature type="compositionally biased region" description="Pro residues" evidence="1">
    <location>
        <begin position="624"/>
        <end position="634"/>
    </location>
</feature>
<keyword evidence="2" id="KW-0812">Transmembrane</keyword>
<dbReference type="EMBL" id="QOIM01000021">
    <property type="protein sequence ID" value="RCG24224.1"/>
    <property type="molecule type" value="Genomic_DNA"/>
</dbReference>
<evidence type="ECO:0000256" key="1">
    <source>
        <dbReference type="SAM" id="MobiDB-lite"/>
    </source>
</evidence>
<proteinExistence type="predicted"/>
<keyword evidence="2" id="KW-1133">Transmembrane helix</keyword>
<feature type="compositionally biased region" description="Gly residues" evidence="1">
    <location>
        <begin position="445"/>
        <end position="460"/>
    </location>
</feature>
<evidence type="ECO:0000313" key="3">
    <source>
        <dbReference type="EMBL" id="RCG24224.1"/>
    </source>
</evidence>
<sequence>MLRVRSTALALALLPAAAAVILWVGRSTGQFGLGPSPGWDAARWTVTALAVLALGCAAVAGLVIARGRPAVSPTVPLDERAAPDLHALVRDLAERLEVPAPSAIALTPDCDSWLEDRTHDGPPAGTHSAEGDGRDGAPGAHKGPHEGASGATREGARGGTHESANGGAHPGAHGDARHGPNAAGAVRGAARSGSGAYGGSGRGAGTAPVLVIGSPFLWWMRVAELRALLAPVVAGTGPSAHPDIAAARRFVRGLDAAVAGSEHAPLPGHPGQWGNGPAGEGGPGPPGRSAGVPVPAVLRRTVHRLVARLARRLLRSVGPHAAEMERGVAAAAAERAHAVDYGLRVAAQEQVGLAYAGWDRLLTRVALPAWRLGLWPTRLDAGVVSALTELSHRDRLAEGFTSRLGERPACDLLVEPGSVDGAVSLLAARLFLGPHPPLPPDGEPTGSGSGAGSCRGGAGSAGAAHEGPSVPEWTPVEWSAYPEEVVDRIWRAEASRLFDALEALDPAAPAEDGRTQGAPPPYAPVAQPAGTASPGQRPVTVSPAAVAPRGPGGPEHESGEGPASAQLAVPTLARVLDRFTAPGGTDALAARLTAQVARAEAARAPGSVGASPGAQLTAGAVDPRPAPPVPPAPMGLPLQSPRSGRELLADHVTAAVCCAAVDTAGATPGLDWLDGPALFVDGERAGELAGLVLALVEDGEAEGLRDWLVRVGVRPEKPVRLV</sequence>
<keyword evidence="2" id="KW-0472">Membrane</keyword>
<dbReference type="AlphaFoldDB" id="A0A367F1H7"/>
<dbReference type="RefSeq" id="WP_114013990.1">
    <property type="nucleotide sequence ID" value="NZ_QOIM01000021.1"/>
</dbReference>
<feature type="region of interest" description="Disordered" evidence="1">
    <location>
        <begin position="435"/>
        <end position="475"/>
    </location>
</feature>
<feature type="compositionally biased region" description="Gly residues" evidence="1">
    <location>
        <begin position="271"/>
        <end position="282"/>
    </location>
</feature>
<feature type="compositionally biased region" description="Gly residues" evidence="1">
    <location>
        <begin position="195"/>
        <end position="204"/>
    </location>
</feature>
<feature type="region of interest" description="Disordered" evidence="1">
    <location>
        <begin position="508"/>
        <end position="565"/>
    </location>
</feature>
<dbReference type="Proteomes" id="UP000253507">
    <property type="component" value="Unassembled WGS sequence"/>
</dbReference>
<feature type="region of interest" description="Disordered" evidence="1">
    <location>
        <begin position="112"/>
        <end position="205"/>
    </location>
</feature>
<comment type="caution">
    <text evidence="3">The sequence shown here is derived from an EMBL/GenBank/DDBJ whole genome shotgun (WGS) entry which is preliminary data.</text>
</comment>
<evidence type="ECO:0000256" key="2">
    <source>
        <dbReference type="SAM" id="Phobius"/>
    </source>
</evidence>
<organism evidence="3 4">
    <name type="scientific">Streptomyces reniochalinae</name>
    <dbReference type="NCBI Taxonomy" id="2250578"/>
    <lineage>
        <taxon>Bacteria</taxon>
        <taxon>Bacillati</taxon>
        <taxon>Actinomycetota</taxon>
        <taxon>Actinomycetes</taxon>
        <taxon>Kitasatosporales</taxon>
        <taxon>Streptomycetaceae</taxon>
        <taxon>Streptomyces</taxon>
    </lineage>
</organism>
<reference evidence="3 4" key="1">
    <citation type="submission" date="2018-06" db="EMBL/GenBank/DDBJ databases">
        <title>Streptomyces reniochalinae sp. nov. and Streptomyces diacarnus sp. nov. from marine sponges.</title>
        <authorList>
            <person name="Li L."/>
        </authorList>
    </citation>
    <scope>NUCLEOTIDE SEQUENCE [LARGE SCALE GENOMIC DNA]</scope>
    <source>
        <strain evidence="3 4">LHW50302</strain>
    </source>
</reference>
<feature type="transmembrane region" description="Helical" evidence="2">
    <location>
        <begin position="42"/>
        <end position="65"/>
    </location>
</feature>
<gene>
    <name evidence="3" type="ORF">DQ392_03020</name>
</gene>
<feature type="region of interest" description="Disordered" evidence="1">
    <location>
        <begin position="261"/>
        <end position="290"/>
    </location>
</feature>
<keyword evidence="4" id="KW-1185">Reference proteome</keyword>
<evidence type="ECO:0000313" key="4">
    <source>
        <dbReference type="Proteomes" id="UP000253507"/>
    </source>
</evidence>
<feature type="compositionally biased region" description="Low complexity" evidence="1">
    <location>
        <begin position="182"/>
        <end position="194"/>
    </location>
</feature>
<dbReference type="OrthoDB" id="4333693at2"/>
<accession>A0A367F1H7</accession>